<gene>
    <name evidence="2" type="ORF">GV64_12170</name>
</gene>
<dbReference type="eggNOG" id="COG0248">
    <property type="taxonomic scope" value="Bacteria"/>
</dbReference>
<dbReference type="InterPro" id="IPR003695">
    <property type="entry name" value="Ppx_GppA_N"/>
</dbReference>
<dbReference type="Gene3D" id="3.30.420.150">
    <property type="entry name" value="Exopolyphosphatase. Domain 2"/>
    <property type="match status" value="1"/>
</dbReference>
<dbReference type="Gene3D" id="3.30.420.40">
    <property type="match status" value="1"/>
</dbReference>
<dbReference type="PANTHER" id="PTHR30005:SF0">
    <property type="entry name" value="RETROGRADE REGULATION PROTEIN 2"/>
    <property type="match status" value="1"/>
</dbReference>
<dbReference type="PANTHER" id="PTHR30005">
    <property type="entry name" value="EXOPOLYPHOSPHATASE"/>
    <property type="match status" value="1"/>
</dbReference>
<dbReference type="SUPFAM" id="SSF53067">
    <property type="entry name" value="Actin-like ATPase domain"/>
    <property type="match status" value="1"/>
</dbReference>
<proteinExistence type="predicted"/>
<sequence>MILNKMPAFNKVSIGAAAVLTLVFTSQSVIAKLERRMSIEVDANTVRFAIADVNNNTDKVYRYLDYGSLDAGFYNDLAASDNRFFSSCMFKKAQNLFQKLRTRQEHFKAIKVRAIATDTFREAHNAEELVQKIRRTTGIDIRILSLEEEDRMDFFSALNATDNSEAPVVWDIGKERFQLIIADPEVGPFAHKGEFGSVNFMEYLKEVVQNKPAKLSGSLSPISTEELDAAISFAKYLARRTPSIIRRELKKEKVQITAIGSVFQESIAVDVTMNGKLLNKGILKKYIQEQLQTTNKTNDLSLSNAILVLGFMEELDIKRLNISDHNSTLGMLEFPILWH</sequence>
<dbReference type="EMBL" id="JOJP01000001">
    <property type="protein sequence ID" value="KEI71399.1"/>
    <property type="molecule type" value="Genomic_DNA"/>
</dbReference>
<keyword evidence="3" id="KW-1185">Reference proteome</keyword>
<organism evidence="2 3">
    <name type="scientific">Endozoicomonas elysicola</name>
    <dbReference type="NCBI Taxonomy" id="305900"/>
    <lineage>
        <taxon>Bacteria</taxon>
        <taxon>Pseudomonadati</taxon>
        <taxon>Pseudomonadota</taxon>
        <taxon>Gammaproteobacteria</taxon>
        <taxon>Oceanospirillales</taxon>
        <taxon>Endozoicomonadaceae</taxon>
        <taxon>Endozoicomonas</taxon>
    </lineage>
</organism>
<feature type="domain" description="Ppx/GppA phosphatase N-terminal" evidence="1">
    <location>
        <begin position="89"/>
        <end position="294"/>
    </location>
</feature>
<dbReference type="Proteomes" id="UP000027997">
    <property type="component" value="Unassembled WGS sequence"/>
</dbReference>
<evidence type="ECO:0000259" key="1">
    <source>
        <dbReference type="Pfam" id="PF02541"/>
    </source>
</evidence>
<comment type="caution">
    <text evidence="2">The sequence shown here is derived from an EMBL/GenBank/DDBJ whole genome shotgun (WGS) entry which is preliminary data.</text>
</comment>
<dbReference type="InterPro" id="IPR043129">
    <property type="entry name" value="ATPase_NBD"/>
</dbReference>
<dbReference type="AlphaFoldDB" id="A0A081KB73"/>
<evidence type="ECO:0000313" key="3">
    <source>
        <dbReference type="Proteomes" id="UP000027997"/>
    </source>
</evidence>
<reference evidence="2 3" key="1">
    <citation type="submission" date="2014-06" db="EMBL/GenBank/DDBJ databases">
        <title>Whole Genome Sequences of Three Symbiotic Endozoicomonas Bacteria.</title>
        <authorList>
            <person name="Neave M.J."/>
            <person name="Apprill A."/>
            <person name="Voolstra C.R."/>
        </authorList>
    </citation>
    <scope>NUCLEOTIDE SEQUENCE [LARGE SCALE GENOMIC DNA]</scope>
    <source>
        <strain evidence="2 3">DSM 22380</strain>
    </source>
</reference>
<name>A0A081KB73_9GAMM</name>
<evidence type="ECO:0000313" key="2">
    <source>
        <dbReference type="EMBL" id="KEI71399.1"/>
    </source>
</evidence>
<accession>A0A081KB73</accession>
<dbReference type="STRING" id="305900.GV64_12170"/>
<dbReference type="InterPro" id="IPR050273">
    <property type="entry name" value="GppA/Ppx_hydrolase"/>
</dbReference>
<protein>
    <recommendedName>
        <fullName evidence="1">Ppx/GppA phosphatase N-terminal domain-containing protein</fullName>
    </recommendedName>
</protein>
<dbReference type="Pfam" id="PF02541">
    <property type="entry name" value="Ppx-GppA"/>
    <property type="match status" value="1"/>
</dbReference>
<dbReference type="GO" id="GO:0006357">
    <property type="term" value="P:regulation of transcription by RNA polymerase II"/>
    <property type="evidence" value="ECO:0007669"/>
    <property type="project" value="TreeGrafter"/>
</dbReference>